<evidence type="ECO:0000313" key="7">
    <source>
        <dbReference type="Proteomes" id="UP000030746"/>
    </source>
</evidence>
<sequence>MSAPSTNDVLFSEAVSGLFRGWTALQLAVSHGFGGAYCQEKAEWLVYATETWFNENSNIDPLECEEFLEDVLNHEFDLIVDDGSLTEIARKICDFYKLCKEKRFDDIKQEIQKFPVAQVQNCQKVESDDDCEEDEEIEDDSTQPSTSQPSTLPSNQTASHSHSDLNQNLNNNENAMETEEDDGWTVVRKGAKNR</sequence>
<feature type="compositionally biased region" description="Low complexity" evidence="5">
    <location>
        <begin position="166"/>
        <end position="175"/>
    </location>
</feature>
<accession>V4AM77</accession>
<keyword evidence="7" id="KW-1185">Reference proteome</keyword>
<name>V4AM77_LOTGI</name>
<dbReference type="OrthoDB" id="263560at2759"/>
<dbReference type="Proteomes" id="UP000030746">
    <property type="component" value="Unassembled WGS sequence"/>
</dbReference>
<proteinExistence type="inferred from homology"/>
<dbReference type="PANTHER" id="PTHR21250">
    <property type="entry name" value="PRE-RRNA-PROCESSING PROTEIN TSR2 HOMOLOG"/>
    <property type="match status" value="1"/>
</dbReference>
<evidence type="ECO:0000256" key="2">
    <source>
        <dbReference type="ARBA" id="ARBA00006524"/>
    </source>
</evidence>
<dbReference type="EMBL" id="KB201611">
    <property type="protein sequence ID" value="ESO95835.1"/>
    <property type="molecule type" value="Genomic_DNA"/>
</dbReference>
<evidence type="ECO:0000256" key="5">
    <source>
        <dbReference type="SAM" id="MobiDB-lite"/>
    </source>
</evidence>
<dbReference type="AlphaFoldDB" id="V4AM77"/>
<comment type="similarity">
    <text evidence="2">Belongs to the TSR2 family.</text>
</comment>
<comment type="function">
    <text evidence="1">May be involved in 20S pre-rRNA processing.</text>
</comment>
<dbReference type="OMA" id="LAKDEWF"/>
<keyword evidence="4" id="KW-0698">rRNA processing</keyword>
<protein>
    <recommendedName>
        <fullName evidence="3">Pre-rRNA-processing protein TSR2 homolog</fullName>
    </recommendedName>
</protein>
<organism evidence="6 7">
    <name type="scientific">Lottia gigantea</name>
    <name type="common">Giant owl limpet</name>
    <dbReference type="NCBI Taxonomy" id="225164"/>
    <lineage>
        <taxon>Eukaryota</taxon>
        <taxon>Metazoa</taxon>
        <taxon>Spiralia</taxon>
        <taxon>Lophotrochozoa</taxon>
        <taxon>Mollusca</taxon>
        <taxon>Gastropoda</taxon>
        <taxon>Patellogastropoda</taxon>
        <taxon>Lottioidea</taxon>
        <taxon>Lottiidae</taxon>
        <taxon>Lottia</taxon>
    </lineage>
</organism>
<dbReference type="RefSeq" id="XP_009053674.1">
    <property type="nucleotide sequence ID" value="XM_009055426.1"/>
</dbReference>
<dbReference type="STRING" id="225164.V4AM77"/>
<dbReference type="CTD" id="20248780"/>
<feature type="compositionally biased region" description="Acidic residues" evidence="5">
    <location>
        <begin position="127"/>
        <end position="141"/>
    </location>
</feature>
<gene>
    <name evidence="6" type="ORF">LOTGIDRAFT_231994</name>
</gene>
<dbReference type="GO" id="GO:0006364">
    <property type="term" value="P:rRNA processing"/>
    <property type="evidence" value="ECO:0007669"/>
    <property type="project" value="UniProtKB-KW"/>
</dbReference>
<evidence type="ECO:0000256" key="4">
    <source>
        <dbReference type="ARBA" id="ARBA00022552"/>
    </source>
</evidence>
<feature type="region of interest" description="Disordered" evidence="5">
    <location>
        <begin position="125"/>
        <end position="194"/>
    </location>
</feature>
<dbReference type="HOGENOM" id="CLU_074896_2_2_1"/>
<evidence type="ECO:0000256" key="1">
    <source>
        <dbReference type="ARBA" id="ARBA00002210"/>
    </source>
</evidence>
<reference evidence="6 7" key="1">
    <citation type="journal article" date="2013" name="Nature">
        <title>Insights into bilaterian evolution from three spiralian genomes.</title>
        <authorList>
            <person name="Simakov O."/>
            <person name="Marletaz F."/>
            <person name="Cho S.J."/>
            <person name="Edsinger-Gonzales E."/>
            <person name="Havlak P."/>
            <person name="Hellsten U."/>
            <person name="Kuo D.H."/>
            <person name="Larsson T."/>
            <person name="Lv J."/>
            <person name="Arendt D."/>
            <person name="Savage R."/>
            <person name="Osoegawa K."/>
            <person name="de Jong P."/>
            <person name="Grimwood J."/>
            <person name="Chapman J.A."/>
            <person name="Shapiro H."/>
            <person name="Aerts A."/>
            <person name="Otillar R.P."/>
            <person name="Terry A.Y."/>
            <person name="Boore J.L."/>
            <person name="Grigoriev I.V."/>
            <person name="Lindberg D.R."/>
            <person name="Seaver E.C."/>
            <person name="Weisblat D.A."/>
            <person name="Putnam N.H."/>
            <person name="Rokhsar D.S."/>
        </authorList>
    </citation>
    <scope>NUCLEOTIDE SEQUENCE [LARGE SCALE GENOMIC DNA]</scope>
</reference>
<dbReference type="Pfam" id="PF10273">
    <property type="entry name" value="WGG"/>
    <property type="match status" value="1"/>
</dbReference>
<evidence type="ECO:0000256" key="3">
    <source>
        <dbReference type="ARBA" id="ARBA00017551"/>
    </source>
</evidence>
<dbReference type="KEGG" id="lgi:LOTGIDRAFT_231994"/>
<dbReference type="InterPro" id="IPR019398">
    <property type="entry name" value="Pre-rRNA_process_TSR2"/>
</dbReference>
<evidence type="ECO:0000313" key="6">
    <source>
        <dbReference type="EMBL" id="ESO95835.1"/>
    </source>
</evidence>
<feature type="compositionally biased region" description="Low complexity" evidence="5">
    <location>
        <begin position="142"/>
        <end position="157"/>
    </location>
</feature>
<dbReference type="GeneID" id="20248780"/>